<organism evidence="3 4">
    <name type="scientific">Sulfobacillus thermotolerans</name>
    <dbReference type="NCBI Taxonomy" id="338644"/>
    <lineage>
        <taxon>Bacteria</taxon>
        <taxon>Bacillati</taxon>
        <taxon>Bacillota</taxon>
        <taxon>Clostridia</taxon>
        <taxon>Eubacteriales</taxon>
        <taxon>Clostridiales Family XVII. Incertae Sedis</taxon>
        <taxon>Sulfobacillus</taxon>
    </lineage>
</organism>
<keyword evidence="2" id="KW-0963">Cytoplasm</keyword>
<dbReference type="PANTHER" id="PTHR33515">
    <property type="entry name" value="RIBOSOME-BINDING FACTOR A, CHLOROPLASTIC-RELATED"/>
    <property type="match status" value="1"/>
</dbReference>
<dbReference type="Proteomes" id="UP000325292">
    <property type="component" value="Chromosome"/>
</dbReference>
<comment type="similarity">
    <text evidence="2">Belongs to the RbfA family.</text>
</comment>
<proteinExistence type="inferred from homology"/>
<name>A0ABN5GZG5_9FIRM</name>
<dbReference type="PANTHER" id="PTHR33515:SF1">
    <property type="entry name" value="RIBOSOME-BINDING FACTOR A, CHLOROPLASTIC-RELATED"/>
    <property type="match status" value="1"/>
</dbReference>
<dbReference type="InterPro" id="IPR020053">
    <property type="entry name" value="Ribosome-bd_factorA_CS"/>
</dbReference>
<evidence type="ECO:0000313" key="4">
    <source>
        <dbReference type="Proteomes" id="UP000325292"/>
    </source>
</evidence>
<evidence type="ECO:0000256" key="1">
    <source>
        <dbReference type="ARBA" id="ARBA00022517"/>
    </source>
</evidence>
<protein>
    <recommendedName>
        <fullName evidence="2">Ribosome-binding factor A</fullName>
    </recommendedName>
</protein>
<comment type="subunit">
    <text evidence="2">Monomer. Binds 30S ribosomal subunits, but not 50S ribosomal subunits or 70S ribosomes.</text>
</comment>
<dbReference type="Pfam" id="PF02033">
    <property type="entry name" value="RBFA"/>
    <property type="match status" value="1"/>
</dbReference>
<keyword evidence="4" id="KW-1185">Reference proteome</keyword>
<dbReference type="HAMAP" id="MF_00003">
    <property type="entry name" value="RbfA"/>
    <property type="match status" value="1"/>
</dbReference>
<evidence type="ECO:0000256" key="2">
    <source>
        <dbReference type="HAMAP-Rule" id="MF_00003"/>
    </source>
</evidence>
<comment type="function">
    <text evidence="2">One of several proteins that assist in the late maturation steps of the functional core of the 30S ribosomal subunit. Associates with free 30S ribosomal subunits (but not with 30S subunits that are part of 70S ribosomes or polysomes). Required for efficient processing of 16S rRNA. May interact with the 5'-terminal helix region of 16S rRNA.</text>
</comment>
<keyword evidence="1 2" id="KW-0690">Ribosome biogenesis</keyword>
<dbReference type="PROSITE" id="PS01319">
    <property type="entry name" value="RBFA"/>
    <property type="match status" value="1"/>
</dbReference>
<accession>A0ABN5GZG5</accession>
<dbReference type="SUPFAM" id="SSF89919">
    <property type="entry name" value="Ribosome-binding factor A, RbfA"/>
    <property type="match status" value="1"/>
</dbReference>
<evidence type="ECO:0000313" key="3">
    <source>
        <dbReference type="EMBL" id="AUW93706.1"/>
    </source>
</evidence>
<dbReference type="NCBIfam" id="TIGR00082">
    <property type="entry name" value="rbfA"/>
    <property type="match status" value="1"/>
</dbReference>
<dbReference type="Gene3D" id="3.30.300.20">
    <property type="match status" value="1"/>
</dbReference>
<dbReference type="InterPro" id="IPR023799">
    <property type="entry name" value="RbfA_dom_sf"/>
</dbReference>
<reference evidence="3 4" key="1">
    <citation type="journal article" date="2019" name="Sci. Rep.">
        <title>Sulfobacillus thermotolerans: new insights into resistance and metabolic capacities of acidophilic chemolithotrophs.</title>
        <authorList>
            <person name="Panyushkina A.E."/>
            <person name="Babenko V.V."/>
            <person name="Nikitina A.S."/>
            <person name="Selezneva O.V."/>
            <person name="Tsaplina I.A."/>
            <person name="Letarova M.A."/>
            <person name="Kostryukova E.S."/>
            <person name="Letarov A.V."/>
        </authorList>
    </citation>
    <scope>NUCLEOTIDE SEQUENCE [LARGE SCALE GENOMIC DNA]</scope>
    <source>
        <strain evidence="3 4">Kr1</strain>
    </source>
</reference>
<dbReference type="RefSeq" id="WP_103375464.1">
    <property type="nucleotide sequence ID" value="NZ_CP133983.1"/>
</dbReference>
<gene>
    <name evidence="2" type="primary">rbfA</name>
    <name evidence="3" type="ORF">BXT84_06915</name>
</gene>
<dbReference type="EMBL" id="CP019454">
    <property type="protein sequence ID" value="AUW93706.1"/>
    <property type="molecule type" value="Genomic_DNA"/>
</dbReference>
<dbReference type="InterPro" id="IPR000238">
    <property type="entry name" value="RbfA"/>
</dbReference>
<dbReference type="InterPro" id="IPR015946">
    <property type="entry name" value="KH_dom-like_a/b"/>
</dbReference>
<comment type="subcellular location">
    <subcellularLocation>
        <location evidence="2">Cytoplasm</location>
    </subcellularLocation>
</comment>
<sequence length="115" mass="12781">MNKARAERIALSIQQELGAMLLRDVKDPRIGFVSVTHVELSRDLSVAKVFVSHMGSAEEAEASLAGLKSATPFLRGEIARRLHLRLAPQLDFRLDKSIVDSMHIQEIIKTLPGHE</sequence>